<dbReference type="InterPro" id="IPR002187">
    <property type="entry name" value="N-reg_PII"/>
</dbReference>
<dbReference type="InterPro" id="IPR011322">
    <property type="entry name" value="N-reg_PII-like_a/b"/>
</dbReference>
<accession>A0A075MQ33</accession>
<dbReference type="Proteomes" id="UP000028194">
    <property type="component" value="Chromosome"/>
</dbReference>
<evidence type="ECO:0008006" key="3">
    <source>
        <dbReference type="Google" id="ProtNLM"/>
    </source>
</evidence>
<dbReference type="GO" id="GO:0006808">
    <property type="term" value="P:regulation of nitrogen utilization"/>
    <property type="evidence" value="ECO:0007669"/>
    <property type="project" value="InterPro"/>
</dbReference>
<sequence length="72" mass="8151">MNKLDIIIPQERLPRLNKLLHKHKVGGMSFYDIKGGGRTIQERVTVGRGVMTYVPEFGFRTKVQVLVPDALS</sequence>
<name>A0A075MQ33_9ARCH</name>
<dbReference type="EMBL" id="CP007174">
    <property type="protein sequence ID" value="AIF82977.1"/>
    <property type="molecule type" value="Genomic_DNA"/>
</dbReference>
<evidence type="ECO:0000313" key="2">
    <source>
        <dbReference type="Proteomes" id="UP000028194"/>
    </source>
</evidence>
<dbReference type="eggNOG" id="arCOG02305">
    <property type="taxonomic scope" value="Archaea"/>
</dbReference>
<reference evidence="1 2" key="1">
    <citation type="journal article" date="2014" name="PLoS ONE">
        <title>Genome Sequence of Candidatus Nitrososphaera evergladensis from Group I.1b Enriched from Everglades Soil Reveals Novel Genomic Features of the Ammonia-Oxidizing Archaea.</title>
        <authorList>
            <person name="Zhalnina K.V."/>
            <person name="Dias R."/>
            <person name="Leonard M.T."/>
            <person name="Dorr de Quadros P."/>
            <person name="Camargo F.A."/>
            <person name="Drew J.C."/>
            <person name="Farmerie W.G."/>
            <person name="Daroub S.H."/>
            <person name="Triplett E.W."/>
        </authorList>
    </citation>
    <scope>NUCLEOTIDE SEQUENCE [LARGE SCALE GENOMIC DNA]</scope>
    <source>
        <strain evidence="1 2">SR1</strain>
    </source>
</reference>
<dbReference type="RefSeq" id="WP_226987160.1">
    <property type="nucleotide sequence ID" value="NZ_CP007174.1"/>
</dbReference>
<dbReference type="KEGG" id="nev:NTE_00901"/>
<organism evidence="1 2">
    <name type="scientific">Candidatus Nitrososphaera evergladensis SR1</name>
    <dbReference type="NCBI Taxonomy" id="1459636"/>
    <lineage>
        <taxon>Archaea</taxon>
        <taxon>Nitrososphaerota</taxon>
        <taxon>Nitrososphaeria</taxon>
        <taxon>Nitrososphaerales</taxon>
        <taxon>Nitrososphaeraceae</taxon>
        <taxon>Nitrososphaera</taxon>
    </lineage>
</organism>
<gene>
    <name evidence="1" type="ORF">NTE_00901</name>
</gene>
<dbReference type="SUPFAM" id="SSF54913">
    <property type="entry name" value="GlnB-like"/>
    <property type="match status" value="1"/>
</dbReference>
<dbReference type="STRING" id="1459636.NTE_00901"/>
<dbReference type="Pfam" id="PF00543">
    <property type="entry name" value="P-II"/>
    <property type="match status" value="1"/>
</dbReference>
<dbReference type="Gene3D" id="3.30.70.120">
    <property type="match status" value="1"/>
</dbReference>
<keyword evidence="2" id="KW-1185">Reference proteome</keyword>
<dbReference type="GO" id="GO:0030234">
    <property type="term" value="F:enzyme regulator activity"/>
    <property type="evidence" value="ECO:0007669"/>
    <property type="project" value="InterPro"/>
</dbReference>
<evidence type="ECO:0000313" key="1">
    <source>
        <dbReference type="EMBL" id="AIF82977.1"/>
    </source>
</evidence>
<dbReference type="InterPro" id="IPR015867">
    <property type="entry name" value="N-reg_PII/ATP_PRibTrfase_C"/>
</dbReference>
<dbReference type="GeneID" id="68225754"/>
<protein>
    <recommendedName>
        <fullName evidence="3">Nitrogen regulatory protein P-II</fullName>
    </recommendedName>
</protein>
<dbReference type="AlphaFoldDB" id="A0A075MQ33"/>
<proteinExistence type="predicted"/>
<dbReference type="HOGENOM" id="CLU_2712607_0_0_2"/>